<dbReference type="Pfam" id="PF13401">
    <property type="entry name" value="AAA_22"/>
    <property type="match status" value="1"/>
</dbReference>
<evidence type="ECO:0000259" key="2">
    <source>
        <dbReference type="Pfam" id="PF13401"/>
    </source>
</evidence>
<evidence type="ECO:0000256" key="1">
    <source>
        <dbReference type="SAM" id="Phobius"/>
    </source>
</evidence>
<dbReference type="GO" id="GO:0042834">
    <property type="term" value="F:peptidoglycan binding"/>
    <property type="evidence" value="ECO:0007669"/>
    <property type="project" value="InterPro"/>
</dbReference>
<keyword evidence="1" id="KW-1133">Transmembrane helix</keyword>
<sequence>MTDSTSILLPTQEALLERLLYVASYSPQLRVLSGTQGVGKSTLVTALVSELEEYNSALVICPMHASAAEIRRKILIQLLADPLFDDEVPLTETLLRLAADFSRPIHIAIDDAHFMPLELWAECLLLSEIRCGGRPISVTLTSEPDMLESLSSSLAPEQRELILQISIESLPMTEREALYFTLMSRSDSLPYVPREIVKAQLEKQSGSPAEVVNLLRKALEPESHAIKAHKPLWWVVGAAAVILTVAIGWFWPADKPATQWPTLTGKAIPWGEKLLLGYFAERQQRVNEEQELVSHEPTEAERAEPQEDNIVAVADAVEDEQGMASDLLADAQAVAQVQTGELPKVENGTPVVELSPSSPPQETEQVAQMQEEQEVGMPPAFPVEGFTLQLATVSKRSSIPRVLKMLPKDVSPILARYQQQIVILVGQYDSMEQARQEAEALSRHNPKLSPWIRNWRHLAQYQPLEAEAQ</sequence>
<dbReference type="Proteomes" id="UP000663281">
    <property type="component" value="Chromosome"/>
</dbReference>
<protein>
    <submittedName>
        <fullName evidence="3">ATP-binding protein</fullName>
    </submittedName>
</protein>
<keyword evidence="1" id="KW-0812">Transmembrane</keyword>
<keyword evidence="4" id="KW-1185">Reference proteome</keyword>
<dbReference type="Gene3D" id="3.40.50.300">
    <property type="entry name" value="P-loop containing nucleotide triphosphate hydrolases"/>
    <property type="match status" value="1"/>
</dbReference>
<gene>
    <name evidence="3" type="ORF">JYB88_17020</name>
</gene>
<dbReference type="InterPro" id="IPR027417">
    <property type="entry name" value="P-loop_NTPase"/>
</dbReference>
<dbReference type="PANTHER" id="PTHR35894">
    <property type="entry name" value="GENERAL SECRETION PATHWAY PROTEIN A-RELATED"/>
    <property type="match status" value="1"/>
</dbReference>
<dbReference type="GO" id="GO:0016887">
    <property type="term" value="F:ATP hydrolysis activity"/>
    <property type="evidence" value="ECO:0007669"/>
    <property type="project" value="InterPro"/>
</dbReference>
<proteinExistence type="predicted"/>
<evidence type="ECO:0000313" key="3">
    <source>
        <dbReference type="EMBL" id="QSX29861.1"/>
    </source>
</evidence>
<dbReference type="Gene3D" id="3.30.70.1070">
    <property type="entry name" value="Sporulation related repeat"/>
    <property type="match status" value="1"/>
</dbReference>
<dbReference type="AlphaFoldDB" id="A0A974XMN7"/>
<feature type="transmembrane region" description="Helical" evidence="1">
    <location>
        <begin position="232"/>
        <end position="251"/>
    </location>
</feature>
<reference evidence="3 4" key="1">
    <citation type="submission" date="2021-03" db="EMBL/GenBank/DDBJ databases">
        <title>Novel species identification of genus Shewanella.</title>
        <authorList>
            <person name="Liu G."/>
            <person name="Zhang Q."/>
        </authorList>
    </citation>
    <scope>NUCLEOTIDE SEQUENCE [LARGE SCALE GENOMIC DNA]</scope>
    <source>
        <strain evidence="3 4">FJAT-53726</strain>
    </source>
</reference>
<evidence type="ECO:0000313" key="4">
    <source>
        <dbReference type="Proteomes" id="UP000663281"/>
    </source>
</evidence>
<dbReference type="RefSeq" id="WP_207324889.1">
    <property type="nucleotide sequence ID" value="NZ_CP071504.1"/>
</dbReference>
<keyword evidence="3" id="KW-0067">ATP-binding</keyword>
<feature type="domain" description="ORC1/DEAH AAA+ ATPase" evidence="2">
    <location>
        <begin position="28"/>
        <end position="146"/>
    </location>
</feature>
<dbReference type="InterPro" id="IPR049945">
    <property type="entry name" value="AAA_22"/>
</dbReference>
<keyword evidence="1" id="KW-0472">Membrane</keyword>
<name>A0A974XMN7_9GAMM</name>
<dbReference type="SUPFAM" id="SSF52540">
    <property type="entry name" value="P-loop containing nucleoside triphosphate hydrolases"/>
    <property type="match status" value="1"/>
</dbReference>
<dbReference type="InterPro" id="IPR036680">
    <property type="entry name" value="SPOR-like_sf"/>
</dbReference>
<dbReference type="KEGG" id="scyp:JYB88_17020"/>
<dbReference type="InterPro" id="IPR052026">
    <property type="entry name" value="ExeA_AAA_ATPase_DNA-bind"/>
</dbReference>
<accession>A0A974XMN7</accession>
<organism evidence="3 4">
    <name type="scientific">Shewanella cyperi</name>
    <dbReference type="NCBI Taxonomy" id="2814292"/>
    <lineage>
        <taxon>Bacteria</taxon>
        <taxon>Pseudomonadati</taxon>
        <taxon>Pseudomonadota</taxon>
        <taxon>Gammaproteobacteria</taxon>
        <taxon>Alteromonadales</taxon>
        <taxon>Shewanellaceae</taxon>
        <taxon>Shewanella</taxon>
    </lineage>
</organism>
<dbReference type="PANTHER" id="PTHR35894:SF5">
    <property type="entry name" value="MU-LIKE PROPHAGE FLUMU DNA TRANSPOSITION PROTEIN B"/>
    <property type="match status" value="1"/>
</dbReference>
<dbReference type="GO" id="GO:0005524">
    <property type="term" value="F:ATP binding"/>
    <property type="evidence" value="ECO:0007669"/>
    <property type="project" value="UniProtKB-KW"/>
</dbReference>
<dbReference type="EMBL" id="CP071504">
    <property type="protein sequence ID" value="QSX29861.1"/>
    <property type="molecule type" value="Genomic_DNA"/>
</dbReference>
<keyword evidence="3" id="KW-0547">Nucleotide-binding</keyword>